<proteinExistence type="predicted"/>
<name>A0ACB0L8L6_TRIPR</name>
<evidence type="ECO:0000313" key="2">
    <source>
        <dbReference type="Proteomes" id="UP001177021"/>
    </source>
</evidence>
<keyword evidence="2" id="KW-1185">Reference proteome</keyword>
<dbReference type="EMBL" id="CASHSV030000409">
    <property type="protein sequence ID" value="CAJ2664958.1"/>
    <property type="molecule type" value="Genomic_DNA"/>
</dbReference>
<evidence type="ECO:0000313" key="1">
    <source>
        <dbReference type="EMBL" id="CAJ2664958.1"/>
    </source>
</evidence>
<protein>
    <submittedName>
        <fullName evidence="1">Uncharacterized protein</fullName>
    </submittedName>
</protein>
<reference evidence="1" key="1">
    <citation type="submission" date="2023-10" db="EMBL/GenBank/DDBJ databases">
        <authorList>
            <person name="Rodriguez Cubillos JULIANA M."/>
            <person name="De Vega J."/>
        </authorList>
    </citation>
    <scope>NUCLEOTIDE SEQUENCE</scope>
</reference>
<dbReference type="Proteomes" id="UP001177021">
    <property type="component" value="Unassembled WGS sequence"/>
</dbReference>
<comment type="caution">
    <text evidence="1">The sequence shown here is derived from an EMBL/GenBank/DDBJ whole genome shotgun (WGS) entry which is preliminary data.</text>
</comment>
<gene>
    <name evidence="1" type="ORF">MILVUS5_LOCUS30046</name>
</gene>
<organism evidence="1 2">
    <name type="scientific">Trifolium pratense</name>
    <name type="common">Red clover</name>
    <dbReference type="NCBI Taxonomy" id="57577"/>
    <lineage>
        <taxon>Eukaryota</taxon>
        <taxon>Viridiplantae</taxon>
        <taxon>Streptophyta</taxon>
        <taxon>Embryophyta</taxon>
        <taxon>Tracheophyta</taxon>
        <taxon>Spermatophyta</taxon>
        <taxon>Magnoliopsida</taxon>
        <taxon>eudicotyledons</taxon>
        <taxon>Gunneridae</taxon>
        <taxon>Pentapetalae</taxon>
        <taxon>rosids</taxon>
        <taxon>fabids</taxon>
        <taxon>Fabales</taxon>
        <taxon>Fabaceae</taxon>
        <taxon>Papilionoideae</taxon>
        <taxon>50 kb inversion clade</taxon>
        <taxon>NPAAA clade</taxon>
        <taxon>Hologalegina</taxon>
        <taxon>IRL clade</taxon>
        <taxon>Trifolieae</taxon>
        <taxon>Trifolium</taxon>
    </lineage>
</organism>
<accession>A0ACB0L8L6</accession>
<sequence>MMTPLQIQSSLQNQSFSLSLSSSICYSNTLPFKQRVSVCYTYSVRAISVTCSISKTHNHDTVDFERRPIVKWFVLYKRISMMKNPELGSASVLNQWENEGKTLTKWELCRIVKELRKYRKHHSALQVYEWMNNRPERFMISSSDAAIQLDLIAKAHGVSSAEGFFLNLTNNLKDRRTCCALLNVYVHSRLKNKAEFLLDVMRSKRYLIHSLPFNLMMNLYTNLKDYGKVDMLVSEMKEKNIQLDLYTYNIWLTSCGSQESIEKMEHVIEQMLNDSTIITNWVTFSIMAAIYIKMELFEKAHECLKEIEGRILGRDRVPFHYLLSLYGSIGNKDEVYRVWNNYKTIFPSIPNLGYHVVISSLVRMNDIEGAEKLYEEWVTVRPSDDSRVANLIIGWYLKNGELDKAFSFFEHMIEGGGCPNSTTWEILCEGHIAEKRISDALSCLKKAFVVTSDSTNWKPKPVILAAFLKLCRDEDDMESAEVLIELLRQSGYHKDEAYASLIGKDEPSSTIERIDDIGVYESMSISSLISMF</sequence>